<feature type="compositionally biased region" description="Basic and acidic residues" evidence="13">
    <location>
        <begin position="426"/>
        <end position="448"/>
    </location>
</feature>
<evidence type="ECO:0000256" key="6">
    <source>
        <dbReference type="ARBA" id="ARBA00022833"/>
    </source>
</evidence>
<dbReference type="GO" id="GO:0003677">
    <property type="term" value="F:DNA binding"/>
    <property type="evidence" value="ECO:0007669"/>
    <property type="project" value="UniProtKB-KW"/>
</dbReference>
<keyword evidence="12" id="KW-0175">Coiled coil</keyword>
<keyword evidence="3" id="KW-0479">Metal-binding</keyword>
<feature type="domain" description="C2H2-type" evidence="14">
    <location>
        <begin position="527"/>
        <end position="554"/>
    </location>
</feature>
<evidence type="ECO:0000256" key="9">
    <source>
        <dbReference type="ARBA" id="ARBA00023163"/>
    </source>
</evidence>
<sequence>MYQDIKGEHLDDERLGAPVNRPVQPKPESNVMSLASKKSGMSRYCNTDEFDKLENPYGQELETFNDGIPDEILADIEMLEENAGMSVVDACGDDFWLDQIVSDFLVEFPNFDKLDYHHCVNQMFKQNQKLITELKNELESLRKIQLNLQISSMGKDLEGENTDVHSKNVELCVEDTPTDRKTKSSESKRKTIHGRKARKQNGMGLHYCNVCRRQFNFKSVLVIHLRTHSGEKPYECKVCQKSFNRSSSLRRHLIIHSGEKPYQCTVCQKAFTQSGTLSSHQRTHSGKMTNFKLQGLAANNFFSFTVKSLTSVQFAKRRSVDQVKSLTSVRSDKWYSLDQTICPHICAFILEKRLRFTKRHSSLLATCPFIYEQILNQKLITELQNELESLRKIQSNLQISSMGKDLEGENTDVHSKNVELCVEDTPTDRKTPMKGTEEENVGDKIISKEPEDVLPNTDAEHQLQSNNSSDNFSFNDSSKKSASSHFQQRLRRRTDTSYELRNSKSSESKRKTNHGRKARKHNGMGLHYCNVCRRQFNFKSILVRHLRTHSGEKPYECKVCQKSFNQSSSLRRHLIIHSGEKPYQCTVKSLTSVRSAKRYSLNQAICPHICAFILEERPRSAKRHSTLLAMCPFIYEHTLVVLILVPTEIGMTNQPDDPTKNKH</sequence>
<dbReference type="FunFam" id="3.30.160.60:FF:001217">
    <property type="entry name" value="zinc finger protein 319"/>
    <property type="match status" value="1"/>
</dbReference>
<dbReference type="PROSITE" id="PS00028">
    <property type="entry name" value="ZINC_FINGER_C2H2_1"/>
    <property type="match status" value="5"/>
</dbReference>
<evidence type="ECO:0000259" key="14">
    <source>
        <dbReference type="PROSITE" id="PS50157"/>
    </source>
</evidence>
<dbReference type="GO" id="GO:0008270">
    <property type="term" value="F:zinc ion binding"/>
    <property type="evidence" value="ECO:0007669"/>
    <property type="project" value="UniProtKB-KW"/>
</dbReference>
<proteinExistence type="inferred from homology"/>
<keyword evidence="9" id="KW-0804">Transcription</keyword>
<feature type="coiled-coil region" evidence="12">
    <location>
        <begin position="124"/>
        <end position="151"/>
    </location>
</feature>
<dbReference type="Pfam" id="PF12874">
    <property type="entry name" value="zf-met"/>
    <property type="match status" value="2"/>
</dbReference>
<dbReference type="InterPro" id="IPR013087">
    <property type="entry name" value="Znf_C2H2_type"/>
</dbReference>
<feature type="domain" description="C2H2-type" evidence="14">
    <location>
        <begin position="262"/>
        <end position="289"/>
    </location>
</feature>
<feature type="region of interest" description="Disordered" evidence="13">
    <location>
        <begin position="419"/>
        <end position="448"/>
    </location>
</feature>
<evidence type="ECO:0000256" key="10">
    <source>
        <dbReference type="ARBA" id="ARBA00023242"/>
    </source>
</evidence>
<dbReference type="PANTHER" id="PTHR23235:SF141">
    <property type="entry name" value="KRUEPPEL-LIKE FACTOR 15"/>
    <property type="match status" value="1"/>
</dbReference>
<evidence type="ECO:0000256" key="7">
    <source>
        <dbReference type="ARBA" id="ARBA00023015"/>
    </source>
</evidence>
<evidence type="ECO:0000256" key="3">
    <source>
        <dbReference type="ARBA" id="ARBA00022723"/>
    </source>
</evidence>
<feature type="region of interest" description="Disordered" evidence="13">
    <location>
        <begin position="1"/>
        <end position="31"/>
    </location>
</feature>
<protein>
    <submittedName>
        <fullName evidence="15">Zinc finger protein</fullName>
    </submittedName>
</protein>
<dbReference type="InterPro" id="IPR036236">
    <property type="entry name" value="Znf_C2H2_sf"/>
</dbReference>
<evidence type="ECO:0000256" key="1">
    <source>
        <dbReference type="ARBA" id="ARBA00004123"/>
    </source>
</evidence>
<dbReference type="FunFam" id="3.30.160.60:FF:000185">
    <property type="entry name" value="zinc finger protein 319"/>
    <property type="match status" value="1"/>
</dbReference>
<keyword evidence="8" id="KW-0238">DNA-binding</keyword>
<feature type="region of interest" description="Disordered" evidence="13">
    <location>
        <begin position="461"/>
        <end position="521"/>
    </location>
</feature>
<dbReference type="FunFam" id="3.30.160.60:FF:002343">
    <property type="entry name" value="Zinc finger protein 33A"/>
    <property type="match status" value="1"/>
</dbReference>
<dbReference type="Gene3D" id="3.30.160.60">
    <property type="entry name" value="Classic Zinc Finger"/>
    <property type="match status" value="5"/>
</dbReference>
<name>A0A9Q0NDL7_9DIPT</name>
<feature type="domain" description="C2H2-type" evidence="14">
    <location>
        <begin position="234"/>
        <end position="261"/>
    </location>
</feature>
<evidence type="ECO:0000256" key="12">
    <source>
        <dbReference type="SAM" id="Coils"/>
    </source>
</evidence>
<comment type="caution">
    <text evidence="15">The sequence shown here is derived from an EMBL/GenBank/DDBJ whole genome shotgun (WGS) entry which is preliminary data.</text>
</comment>
<accession>A0A9Q0NDL7</accession>
<keyword evidence="6" id="KW-0862">Zinc</keyword>
<keyword evidence="4" id="KW-0677">Repeat</keyword>
<evidence type="ECO:0000256" key="8">
    <source>
        <dbReference type="ARBA" id="ARBA00023125"/>
    </source>
</evidence>
<dbReference type="Proteomes" id="UP001151699">
    <property type="component" value="Chromosome A"/>
</dbReference>
<feature type="non-terminal residue" evidence="15">
    <location>
        <position position="1"/>
    </location>
</feature>
<evidence type="ECO:0000256" key="2">
    <source>
        <dbReference type="ARBA" id="ARBA00006991"/>
    </source>
</evidence>
<feature type="domain" description="C2H2-type" evidence="14">
    <location>
        <begin position="206"/>
        <end position="233"/>
    </location>
</feature>
<keyword evidence="5 11" id="KW-0863">Zinc-finger</keyword>
<feature type="compositionally biased region" description="Low complexity" evidence="13">
    <location>
        <begin position="465"/>
        <end position="484"/>
    </location>
</feature>
<evidence type="ECO:0000256" key="5">
    <source>
        <dbReference type="ARBA" id="ARBA00022771"/>
    </source>
</evidence>
<dbReference type="GO" id="GO:0006355">
    <property type="term" value="P:regulation of DNA-templated transcription"/>
    <property type="evidence" value="ECO:0007669"/>
    <property type="project" value="UniProtKB-ARBA"/>
</dbReference>
<keyword evidence="16" id="KW-1185">Reference proteome</keyword>
<evidence type="ECO:0000313" key="16">
    <source>
        <dbReference type="Proteomes" id="UP001151699"/>
    </source>
</evidence>
<comment type="subcellular location">
    <subcellularLocation>
        <location evidence="1">Nucleus</location>
    </subcellularLocation>
</comment>
<evidence type="ECO:0000256" key="11">
    <source>
        <dbReference type="PROSITE-ProRule" id="PRU00042"/>
    </source>
</evidence>
<feature type="compositionally biased region" description="Basic and acidic residues" evidence="13">
    <location>
        <begin position="1"/>
        <end position="15"/>
    </location>
</feature>
<keyword evidence="7" id="KW-0805">Transcription regulation</keyword>
<dbReference type="PANTHER" id="PTHR23235">
    <property type="entry name" value="KRUEPPEL-LIKE TRANSCRIPTION FACTOR"/>
    <property type="match status" value="1"/>
</dbReference>
<gene>
    <name evidence="15" type="primary">ZNF600_0</name>
    <name evidence="15" type="ORF">Bhyg_03603</name>
</gene>
<evidence type="ECO:0000313" key="15">
    <source>
        <dbReference type="EMBL" id="KAJ6648375.1"/>
    </source>
</evidence>
<dbReference type="SMART" id="SM00355">
    <property type="entry name" value="ZnF_C2H2"/>
    <property type="match status" value="5"/>
</dbReference>
<dbReference type="SUPFAM" id="SSF57667">
    <property type="entry name" value="beta-beta-alpha zinc fingers"/>
    <property type="match status" value="3"/>
</dbReference>
<reference evidence="15" key="1">
    <citation type="submission" date="2022-07" db="EMBL/GenBank/DDBJ databases">
        <authorList>
            <person name="Trinca V."/>
            <person name="Uliana J.V.C."/>
            <person name="Torres T.T."/>
            <person name="Ward R.J."/>
            <person name="Monesi N."/>
        </authorList>
    </citation>
    <scope>NUCLEOTIDE SEQUENCE</scope>
    <source>
        <strain evidence="15">HSMRA1968</strain>
        <tissue evidence="15">Whole embryos</tissue>
    </source>
</reference>
<feature type="compositionally biased region" description="Basic and acidic residues" evidence="13">
    <location>
        <begin position="177"/>
        <end position="189"/>
    </location>
</feature>
<dbReference type="AlphaFoldDB" id="A0A9Q0NDL7"/>
<dbReference type="PROSITE" id="PS50157">
    <property type="entry name" value="ZINC_FINGER_C2H2_2"/>
    <property type="match status" value="5"/>
</dbReference>
<evidence type="ECO:0000256" key="13">
    <source>
        <dbReference type="SAM" id="MobiDB-lite"/>
    </source>
</evidence>
<dbReference type="GO" id="GO:0005634">
    <property type="term" value="C:nucleus"/>
    <property type="evidence" value="ECO:0007669"/>
    <property type="project" value="UniProtKB-SubCell"/>
</dbReference>
<feature type="region of interest" description="Disordered" evidence="13">
    <location>
        <begin position="175"/>
        <end position="196"/>
    </location>
</feature>
<feature type="domain" description="C2H2-type" evidence="14">
    <location>
        <begin position="555"/>
        <end position="582"/>
    </location>
</feature>
<feature type="compositionally biased region" description="Basic and acidic residues" evidence="13">
    <location>
        <begin position="493"/>
        <end position="510"/>
    </location>
</feature>
<dbReference type="EMBL" id="WJQU01000001">
    <property type="protein sequence ID" value="KAJ6648375.1"/>
    <property type="molecule type" value="Genomic_DNA"/>
</dbReference>
<organism evidence="15 16">
    <name type="scientific">Pseudolycoriella hygida</name>
    <dbReference type="NCBI Taxonomy" id="35572"/>
    <lineage>
        <taxon>Eukaryota</taxon>
        <taxon>Metazoa</taxon>
        <taxon>Ecdysozoa</taxon>
        <taxon>Arthropoda</taxon>
        <taxon>Hexapoda</taxon>
        <taxon>Insecta</taxon>
        <taxon>Pterygota</taxon>
        <taxon>Neoptera</taxon>
        <taxon>Endopterygota</taxon>
        <taxon>Diptera</taxon>
        <taxon>Nematocera</taxon>
        <taxon>Sciaroidea</taxon>
        <taxon>Sciaridae</taxon>
        <taxon>Pseudolycoriella</taxon>
    </lineage>
</organism>
<keyword evidence="10" id="KW-0539">Nucleus</keyword>
<comment type="similarity">
    <text evidence="2">Belongs to the krueppel C2H2-type zinc-finger protein family.</text>
</comment>
<dbReference type="Pfam" id="PF00096">
    <property type="entry name" value="zf-C2H2"/>
    <property type="match status" value="3"/>
</dbReference>
<feature type="compositionally biased region" description="Basic residues" evidence="13">
    <location>
        <begin position="511"/>
        <end position="521"/>
    </location>
</feature>
<evidence type="ECO:0000256" key="4">
    <source>
        <dbReference type="ARBA" id="ARBA00022737"/>
    </source>
</evidence>